<evidence type="ECO:0000313" key="3">
    <source>
        <dbReference type="WBParaSite" id="HNAJ_0000586901-mRNA-1"/>
    </source>
</evidence>
<dbReference type="Proteomes" id="UP000278807">
    <property type="component" value="Unassembled WGS sequence"/>
</dbReference>
<reference evidence="3" key="1">
    <citation type="submission" date="2017-02" db="UniProtKB">
        <authorList>
            <consortium name="WormBaseParasite"/>
        </authorList>
    </citation>
    <scope>IDENTIFICATION</scope>
</reference>
<name>A0A0R3TFM8_RODNA</name>
<sequence length="59" mass="6541">MNLSKEVRLPCKMACLRTADCCLQACTSTAFQSVQQRCEERPAFFSVPQGVQTKTPDSV</sequence>
<protein>
    <submittedName>
        <fullName evidence="3">DUF3330 domain-containing protein</fullName>
    </submittedName>
</protein>
<keyword evidence="2" id="KW-1185">Reference proteome</keyword>
<dbReference type="WBParaSite" id="HNAJ_0000586901-mRNA-1">
    <property type="protein sequence ID" value="HNAJ_0000586901-mRNA-1"/>
    <property type="gene ID" value="HNAJ_0000586901"/>
</dbReference>
<accession>A0A0R3TFM8</accession>
<reference evidence="1 2" key="2">
    <citation type="submission" date="2018-11" db="EMBL/GenBank/DDBJ databases">
        <authorList>
            <consortium name="Pathogen Informatics"/>
        </authorList>
    </citation>
    <scope>NUCLEOTIDE SEQUENCE [LARGE SCALE GENOMIC DNA]</scope>
</reference>
<evidence type="ECO:0000313" key="1">
    <source>
        <dbReference type="EMBL" id="VDO01726.1"/>
    </source>
</evidence>
<proteinExistence type="predicted"/>
<dbReference type="AlphaFoldDB" id="A0A0R3TFM8"/>
<dbReference type="EMBL" id="UZAE01005571">
    <property type="protein sequence ID" value="VDO01726.1"/>
    <property type="molecule type" value="Genomic_DNA"/>
</dbReference>
<organism evidence="3">
    <name type="scientific">Rodentolepis nana</name>
    <name type="common">Dwarf tapeworm</name>
    <name type="synonym">Hymenolepis nana</name>
    <dbReference type="NCBI Taxonomy" id="102285"/>
    <lineage>
        <taxon>Eukaryota</taxon>
        <taxon>Metazoa</taxon>
        <taxon>Spiralia</taxon>
        <taxon>Lophotrochozoa</taxon>
        <taxon>Platyhelminthes</taxon>
        <taxon>Cestoda</taxon>
        <taxon>Eucestoda</taxon>
        <taxon>Cyclophyllidea</taxon>
        <taxon>Hymenolepididae</taxon>
        <taxon>Rodentolepis</taxon>
    </lineage>
</organism>
<evidence type="ECO:0000313" key="2">
    <source>
        <dbReference type="Proteomes" id="UP000278807"/>
    </source>
</evidence>
<gene>
    <name evidence="1" type="ORF">HNAJ_LOCUS5866</name>
</gene>